<evidence type="ECO:0000256" key="1">
    <source>
        <dbReference type="ARBA" id="ARBA00000085"/>
    </source>
</evidence>
<dbReference type="CDD" id="cd16917">
    <property type="entry name" value="HATPase_UhpB-NarQ-NarX-like"/>
    <property type="match status" value="1"/>
</dbReference>
<keyword evidence="6 11" id="KW-0418">Kinase</keyword>
<dbReference type="Proteomes" id="UP001601197">
    <property type="component" value="Unassembled WGS sequence"/>
</dbReference>
<comment type="catalytic activity">
    <reaction evidence="1">
        <text>ATP + protein L-histidine = ADP + protein N-phospho-L-histidine.</text>
        <dbReference type="EC" id="2.7.13.3"/>
    </reaction>
</comment>
<dbReference type="PANTHER" id="PTHR24421:SF10">
    <property type="entry name" value="NITRATE_NITRITE SENSOR PROTEIN NARQ"/>
    <property type="match status" value="1"/>
</dbReference>
<evidence type="ECO:0000259" key="10">
    <source>
        <dbReference type="Pfam" id="PF07730"/>
    </source>
</evidence>
<evidence type="ECO:0000256" key="8">
    <source>
        <dbReference type="ARBA" id="ARBA00023012"/>
    </source>
</evidence>
<dbReference type="EMBL" id="JBIAFJ010000007">
    <property type="protein sequence ID" value="MFE9170204.1"/>
    <property type="molecule type" value="Genomic_DNA"/>
</dbReference>
<keyword evidence="9" id="KW-1133">Transmembrane helix</keyword>
<dbReference type="Gene3D" id="1.20.5.1930">
    <property type="match status" value="1"/>
</dbReference>
<evidence type="ECO:0000256" key="4">
    <source>
        <dbReference type="ARBA" id="ARBA00022679"/>
    </source>
</evidence>
<dbReference type="SUPFAM" id="SSF55874">
    <property type="entry name" value="ATPase domain of HSP90 chaperone/DNA topoisomerase II/histidine kinase"/>
    <property type="match status" value="1"/>
</dbReference>
<proteinExistence type="predicted"/>
<evidence type="ECO:0000256" key="7">
    <source>
        <dbReference type="ARBA" id="ARBA00022840"/>
    </source>
</evidence>
<dbReference type="GO" id="GO:0016301">
    <property type="term" value="F:kinase activity"/>
    <property type="evidence" value="ECO:0007669"/>
    <property type="project" value="UniProtKB-KW"/>
</dbReference>
<evidence type="ECO:0000313" key="12">
    <source>
        <dbReference type="Proteomes" id="UP001601197"/>
    </source>
</evidence>
<dbReference type="PANTHER" id="PTHR24421">
    <property type="entry name" value="NITRATE/NITRITE SENSOR PROTEIN NARX-RELATED"/>
    <property type="match status" value="1"/>
</dbReference>
<dbReference type="RefSeq" id="WP_388346191.1">
    <property type="nucleotide sequence ID" value="NZ_JBIAFJ010000007.1"/>
</dbReference>
<dbReference type="Pfam" id="PF07730">
    <property type="entry name" value="HisKA_3"/>
    <property type="match status" value="1"/>
</dbReference>
<feature type="transmembrane region" description="Helical" evidence="9">
    <location>
        <begin position="90"/>
        <end position="108"/>
    </location>
</feature>
<organism evidence="11 12">
    <name type="scientific">Streptomyces kebangsaanensis</name>
    <dbReference type="NCBI Taxonomy" id="864058"/>
    <lineage>
        <taxon>Bacteria</taxon>
        <taxon>Bacillati</taxon>
        <taxon>Actinomycetota</taxon>
        <taxon>Actinomycetes</taxon>
        <taxon>Kitasatosporales</taxon>
        <taxon>Streptomycetaceae</taxon>
        <taxon>Streptomyces</taxon>
    </lineage>
</organism>
<dbReference type="EC" id="2.7.13.3" evidence="2"/>
<keyword evidence="9" id="KW-0472">Membrane</keyword>
<evidence type="ECO:0000256" key="9">
    <source>
        <dbReference type="SAM" id="Phobius"/>
    </source>
</evidence>
<name>A0ABW6KQP0_9ACTN</name>
<keyword evidence="9" id="KW-0812">Transmembrane</keyword>
<sequence>MKDVSTVGVHPGRRRWKRPARRDWLTTAVVGALTVPPAFLPQGDGKVTDALGWALVAAMVLLTAWRRLYPLGVLLVLVPLQLAYHSLGNAPVTPVVASMVILYSLAVAGPRRRTFIVVPALLAVALTMMLTVSVHDGLELIRTSGWVLACSLLGEAVRVHRNYVGAIVERAERAERTREETAARRVAEERLRIARDLHDLLAHSITLIGVRTSVAAHVLNADPERLDRATLSQALEGIADTCREARRELKRTLEVLRAEEDGGPPPGLGSLAGLGRAAESAGATVSLSVSADGEVPPAVGAAAYRIVQQGLTNAVQHGGPEVGIRVSVALDEASAALLVDIVDDGSPADGSPADGAATGRPPGHGLIGMRERARSVGGTVAAGPRADGPGFAVRAVLPCAEAAPRTEVTP</sequence>
<keyword evidence="8" id="KW-0902">Two-component regulatory system</keyword>
<feature type="transmembrane region" description="Helical" evidence="9">
    <location>
        <begin position="115"/>
        <end position="134"/>
    </location>
</feature>
<evidence type="ECO:0000256" key="3">
    <source>
        <dbReference type="ARBA" id="ARBA00022553"/>
    </source>
</evidence>
<keyword evidence="5" id="KW-0547">Nucleotide-binding</keyword>
<reference evidence="11 12" key="1">
    <citation type="submission" date="2024-10" db="EMBL/GenBank/DDBJ databases">
        <title>The Natural Products Discovery Center: Release of the First 8490 Sequenced Strains for Exploring Actinobacteria Biosynthetic Diversity.</title>
        <authorList>
            <person name="Kalkreuter E."/>
            <person name="Kautsar S.A."/>
            <person name="Yang D."/>
            <person name="Bader C.D."/>
            <person name="Teijaro C.N."/>
            <person name="Fluegel L."/>
            <person name="Davis C.M."/>
            <person name="Simpson J.R."/>
            <person name="Lauterbach L."/>
            <person name="Steele A.D."/>
            <person name="Gui C."/>
            <person name="Meng S."/>
            <person name="Li G."/>
            <person name="Viehrig K."/>
            <person name="Ye F."/>
            <person name="Su P."/>
            <person name="Kiefer A.F."/>
            <person name="Nichols A."/>
            <person name="Cepeda A.J."/>
            <person name="Yan W."/>
            <person name="Fan B."/>
            <person name="Jiang Y."/>
            <person name="Adhikari A."/>
            <person name="Zheng C.-J."/>
            <person name="Schuster L."/>
            <person name="Cowan T.M."/>
            <person name="Smanski M.J."/>
            <person name="Chevrette M.G."/>
            <person name="De Carvalho L.P.S."/>
            <person name="Shen B."/>
        </authorList>
    </citation>
    <scope>NUCLEOTIDE SEQUENCE [LARGE SCALE GENOMIC DNA]</scope>
    <source>
        <strain evidence="11 12">NPDC007147</strain>
    </source>
</reference>
<dbReference type="Gene3D" id="3.30.565.10">
    <property type="entry name" value="Histidine kinase-like ATPase, C-terminal domain"/>
    <property type="match status" value="1"/>
</dbReference>
<evidence type="ECO:0000256" key="2">
    <source>
        <dbReference type="ARBA" id="ARBA00012438"/>
    </source>
</evidence>
<evidence type="ECO:0000256" key="6">
    <source>
        <dbReference type="ARBA" id="ARBA00022777"/>
    </source>
</evidence>
<gene>
    <name evidence="11" type="ORF">ACFYNZ_11865</name>
</gene>
<dbReference type="InterPro" id="IPR050482">
    <property type="entry name" value="Sensor_HK_TwoCompSys"/>
</dbReference>
<evidence type="ECO:0000256" key="5">
    <source>
        <dbReference type="ARBA" id="ARBA00022741"/>
    </source>
</evidence>
<dbReference type="InterPro" id="IPR036890">
    <property type="entry name" value="HATPase_C_sf"/>
</dbReference>
<keyword evidence="4" id="KW-0808">Transferase</keyword>
<dbReference type="InterPro" id="IPR011712">
    <property type="entry name" value="Sig_transdc_His_kin_sub3_dim/P"/>
</dbReference>
<keyword evidence="7" id="KW-0067">ATP-binding</keyword>
<comment type="caution">
    <text evidence="11">The sequence shown here is derived from an EMBL/GenBank/DDBJ whole genome shotgun (WGS) entry which is preliminary data.</text>
</comment>
<feature type="domain" description="Signal transduction histidine kinase subgroup 3 dimerisation and phosphoacceptor" evidence="10">
    <location>
        <begin position="189"/>
        <end position="259"/>
    </location>
</feature>
<feature type="transmembrane region" description="Helical" evidence="9">
    <location>
        <begin position="68"/>
        <end position="84"/>
    </location>
</feature>
<keyword evidence="12" id="KW-1185">Reference proteome</keyword>
<protein>
    <recommendedName>
        <fullName evidence="2">histidine kinase</fullName>
        <ecNumber evidence="2">2.7.13.3</ecNumber>
    </recommendedName>
</protein>
<evidence type="ECO:0000313" key="11">
    <source>
        <dbReference type="EMBL" id="MFE9170204.1"/>
    </source>
</evidence>
<accession>A0ABW6KQP0</accession>
<keyword evidence="3" id="KW-0597">Phosphoprotein</keyword>